<dbReference type="STRING" id="36849.OXPF_37060"/>
<dbReference type="InterPro" id="IPR019870">
    <property type="entry name" value="Se_metab_YedF"/>
</dbReference>
<dbReference type="SUPFAM" id="SSF75169">
    <property type="entry name" value="DsrEFH-like"/>
    <property type="match status" value="1"/>
</dbReference>
<keyword evidence="3" id="KW-1185">Reference proteome</keyword>
<dbReference type="NCBIfam" id="TIGR03527">
    <property type="entry name" value="selenium_YedF"/>
    <property type="match status" value="1"/>
</dbReference>
<accession>A0A0P8W2Z0</accession>
<protein>
    <submittedName>
        <fullName evidence="2">SirA-like protein</fullName>
    </submittedName>
</protein>
<evidence type="ECO:0000313" key="3">
    <source>
        <dbReference type="Proteomes" id="UP000050326"/>
    </source>
</evidence>
<dbReference type="PATRIC" id="fig|36849.3.peg.3914"/>
<dbReference type="InterPro" id="IPR027396">
    <property type="entry name" value="DsrEFH-like"/>
</dbReference>
<feature type="domain" description="UPF0033" evidence="1">
    <location>
        <begin position="2"/>
        <end position="69"/>
    </location>
</feature>
<name>A0A0P8W2Z0_9CLOT</name>
<organism evidence="2 3">
    <name type="scientific">Oxobacter pfennigii</name>
    <dbReference type="NCBI Taxonomy" id="36849"/>
    <lineage>
        <taxon>Bacteria</taxon>
        <taxon>Bacillati</taxon>
        <taxon>Bacillota</taxon>
        <taxon>Clostridia</taxon>
        <taxon>Eubacteriales</taxon>
        <taxon>Clostridiaceae</taxon>
        <taxon>Oxobacter</taxon>
    </lineage>
</organism>
<dbReference type="Gene3D" id="3.30.110.40">
    <property type="entry name" value="TusA-like domain"/>
    <property type="match status" value="1"/>
</dbReference>
<gene>
    <name evidence="2" type="ORF">OXPF_37060</name>
</gene>
<dbReference type="InterPro" id="IPR036868">
    <property type="entry name" value="TusA-like_sf"/>
</dbReference>
<dbReference type="SUPFAM" id="SSF64307">
    <property type="entry name" value="SirA-like"/>
    <property type="match status" value="1"/>
</dbReference>
<dbReference type="RefSeq" id="WP_054876668.1">
    <property type="nucleotide sequence ID" value="NZ_LKET01000051.1"/>
</dbReference>
<dbReference type="InterPro" id="IPR001455">
    <property type="entry name" value="TusA-like"/>
</dbReference>
<dbReference type="Pfam" id="PF01206">
    <property type="entry name" value="TusA"/>
    <property type="match status" value="1"/>
</dbReference>
<evidence type="ECO:0000259" key="1">
    <source>
        <dbReference type="Pfam" id="PF01206"/>
    </source>
</evidence>
<dbReference type="OrthoDB" id="9801500at2"/>
<proteinExistence type="predicted"/>
<comment type="caution">
    <text evidence="2">The sequence shown here is derived from an EMBL/GenBank/DDBJ whole genome shotgun (WGS) entry which is preliminary data.</text>
</comment>
<dbReference type="CDD" id="cd03421">
    <property type="entry name" value="SirA_like_N"/>
    <property type="match status" value="1"/>
</dbReference>
<dbReference type="EMBL" id="LKET01000051">
    <property type="protein sequence ID" value="KPU42937.1"/>
    <property type="molecule type" value="Genomic_DNA"/>
</dbReference>
<dbReference type="Proteomes" id="UP000050326">
    <property type="component" value="Unassembled WGS sequence"/>
</dbReference>
<dbReference type="InterPro" id="IPR003787">
    <property type="entry name" value="Sulphur_relay_DsrE/F-like"/>
</dbReference>
<reference evidence="2 3" key="1">
    <citation type="submission" date="2015-09" db="EMBL/GenBank/DDBJ databases">
        <title>Genome sequence of Oxobacter pfennigii DSM 3222.</title>
        <authorList>
            <person name="Poehlein A."/>
            <person name="Bengelsdorf F.R."/>
            <person name="Schiel-Bengelsdorf B."/>
            <person name="Duerre P."/>
            <person name="Daniel R."/>
        </authorList>
    </citation>
    <scope>NUCLEOTIDE SEQUENCE [LARGE SCALE GENOMIC DNA]</scope>
    <source>
        <strain evidence="2 3">DSM 3222</strain>
    </source>
</reference>
<dbReference type="Pfam" id="PF02635">
    <property type="entry name" value="DsrE"/>
    <property type="match status" value="1"/>
</dbReference>
<dbReference type="AlphaFoldDB" id="A0A0P8W2Z0"/>
<sequence length="191" mass="20945">MKTIDCRGLACPKPVILTKKELDAEEDTEVTTIVDNDVAVQNLKKFAESIGGKSKMEEKEGFFYVTITKTGDRCIISDDDKNLVIFAGTDKLGSGDDKLGEALMKSYMFALCEADTIPKTIVFVNSGVKLTTEGSAVLESLEKLQSRGVEIMSCGTCLDFYNLKEQLKIGAITNMYTIVEKMNNASNTIKL</sequence>
<evidence type="ECO:0000313" key="2">
    <source>
        <dbReference type="EMBL" id="KPU42937.1"/>
    </source>
</evidence>